<gene>
    <name evidence="1" type="ORF">QYF61_025899</name>
</gene>
<dbReference type="AlphaFoldDB" id="A0AAN7RRA6"/>
<name>A0AAN7RRA6_MYCAM</name>
<accession>A0AAN7RRA6</accession>
<reference evidence="1 2" key="1">
    <citation type="journal article" date="2023" name="J. Hered.">
        <title>Chromosome-level genome of the wood stork (Mycteria americana) provides insight into avian chromosome evolution.</title>
        <authorList>
            <person name="Flamio R. Jr."/>
            <person name="Ramstad K.M."/>
        </authorList>
    </citation>
    <scope>NUCLEOTIDE SEQUENCE [LARGE SCALE GENOMIC DNA]</scope>
    <source>
        <strain evidence="1">JAX WOST 10</strain>
    </source>
</reference>
<proteinExistence type="predicted"/>
<evidence type="ECO:0000313" key="2">
    <source>
        <dbReference type="Proteomes" id="UP001333110"/>
    </source>
</evidence>
<keyword evidence="2" id="KW-1185">Reference proteome</keyword>
<sequence>MGPHLEYCLQLWRSQYKKTMDPLQWAQRRATKMMRGLEDLSYEGRLRGLGLFSLEKRRLWGDLIVAFHYLKGAYKKDAERLFTRACRDRTRGNSFKLKEGRFTLNIRKKSFTMRVVKHLTRLPREVVDAPKRQKMILQGVNIQQELSLNSDIAEAALSKNLKSKPHERHFKRSASTGSQIDKELFIQKTAKFAIQTGCSLLQLDSSLQCFALEGQNPY</sequence>
<protein>
    <submittedName>
        <fullName evidence="1">Uncharacterized protein</fullName>
    </submittedName>
</protein>
<evidence type="ECO:0000313" key="1">
    <source>
        <dbReference type="EMBL" id="KAK4816979.1"/>
    </source>
</evidence>
<comment type="caution">
    <text evidence="1">The sequence shown here is derived from an EMBL/GenBank/DDBJ whole genome shotgun (WGS) entry which is preliminary data.</text>
</comment>
<dbReference type="EMBL" id="JAUNZN010000009">
    <property type="protein sequence ID" value="KAK4816979.1"/>
    <property type="molecule type" value="Genomic_DNA"/>
</dbReference>
<organism evidence="1 2">
    <name type="scientific">Mycteria americana</name>
    <name type="common">Wood stork</name>
    <dbReference type="NCBI Taxonomy" id="33587"/>
    <lineage>
        <taxon>Eukaryota</taxon>
        <taxon>Metazoa</taxon>
        <taxon>Chordata</taxon>
        <taxon>Craniata</taxon>
        <taxon>Vertebrata</taxon>
        <taxon>Euteleostomi</taxon>
        <taxon>Archelosauria</taxon>
        <taxon>Archosauria</taxon>
        <taxon>Dinosauria</taxon>
        <taxon>Saurischia</taxon>
        <taxon>Theropoda</taxon>
        <taxon>Coelurosauria</taxon>
        <taxon>Aves</taxon>
        <taxon>Neognathae</taxon>
        <taxon>Neoaves</taxon>
        <taxon>Aequornithes</taxon>
        <taxon>Ciconiiformes</taxon>
        <taxon>Ciconiidae</taxon>
        <taxon>Mycteria</taxon>
    </lineage>
</organism>
<dbReference type="Proteomes" id="UP001333110">
    <property type="component" value="Unassembled WGS sequence"/>
</dbReference>